<dbReference type="SMART" id="SM00717">
    <property type="entry name" value="SANT"/>
    <property type="match status" value="1"/>
</dbReference>
<evidence type="ECO:0000259" key="4">
    <source>
        <dbReference type="SMART" id="SM00717"/>
    </source>
</evidence>
<evidence type="ECO:0000313" key="5">
    <source>
        <dbReference type="EMBL" id="KAJ6637259.1"/>
    </source>
</evidence>
<feature type="compositionally biased region" description="Polar residues" evidence="3">
    <location>
        <begin position="819"/>
        <end position="838"/>
    </location>
</feature>
<dbReference type="AlphaFoldDB" id="A0A9Q0MT67"/>
<sequence length="1022" mass="116090">MFTSRFEITGTLENLSNCSTFDFFSIQMSPAKASTSSETNVPSTTINESVKAVCQTENIKKDETTRKSVEFSVVNDDQHNKNSKICEEKVRSEHTPIQEEILLGSVTTMSSPALRSSARVIQKMKMDSIRPVSPSQNDKKDSKDDRQKTPVQTRPLRVIWTNIERNLFFEALNEFGKDFDAISHYVNAKQRRKSTTDPTYKTKDHVRFIYYQTFHKVIKYLRFSEDIKKHAQELYALINYGEMRKKLVFVNAKACMKLKELVYHGSVSIRLKGKNIRIKTPSCKALRQLNQMEEWQEEIKLPSKVDVYLKPANVDSWSRVQTLAQNPRVKTILPLQKRVLSLLKTFEVRWRCRDIRLCEQTMTLAANLLPTNSKSSANEVKHHIDSETFQTLKNSEPVFCLAPPVDTIIHRPMVNLAEFMSSNSICLNSYEDRIGVTVKGESLCTERLNVLKEIIKTSKRQRHDSGVEKKTIDGKKIKVELDAKVSESTVSSEKKDDTDVPCQSQPELSSPTTFEIDGIKHIESLFDENDKKESFPMDISFNLNNETIDNKDEIKLVGIKEFITSSNDAEIGDDVKNVITEIPRTNETKSNKKKCTKKKTDTRKDNFRPLLNDDVIREIKRGWTVSNVGDLTVGDLYIMFGKDFKVSLEYKWIEPLKVESTVTSDSVVSTDVVLEKKNELGSKLKQLLVLANMTDKVKKKSNCVCGHFCDNRLNKSRNPTEVFPRSFVSNKIYPSSHNDNGLFRQPVLPLRGGLSHIEAYKLSLNSRNKQSRWLKSRNNRPSKQVIVQRILPLQPGMTQSVVTAGMDFMSNGIIRPNGVTSTVSRETSHSSKSFSNNDMGLHKNRKNTEDDDSASTSSAAKMKIETSTEKVDKVDTTNSKADSFIEIIDESQPPPEVQKATENVGDDACIQSIMDLSLPSPISNGNMDEYFSYNNPPMSPMTILRQSPTDPKWFEDNVNDFSLSSFLGHLDSTCEAEKRRKSPNNDADSSNLSSITEGSVDYMTKFEQLAKEMIHQEQTLEK</sequence>
<dbReference type="PANTHER" id="PTHR21677:SF1">
    <property type="entry name" value="PROTEIN CRAMPED-LIKE"/>
    <property type="match status" value="1"/>
</dbReference>
<feature type="region of interest" description="Disordered" evidence="3">
    <location>
        <begin position="819"/>
        <end position="875"/>
    </location>
</feature>
<feature type="compositionally biased region" description="Basic and acidic residues" evidence="3">
    <location>
        <begin position="862"/>
        <end position="875"/>
    </location>
</feature>
<dbReference type="GO" id="GO:0005634">
    <property type="term" value="C:nucleus"/>
    <property type="evidence" value="ECO:0007669"/>
    <property type="project" value="TreeGrafter"/>
</dbReference>
<protein>
    <submittedName>
        <fullName evidence="5">Protein cramped</fullName>
    </submittedName>
</protein>
<dbReference type="GO" id="GO:0007389">
    <property type="term" value="P:pattern specification process"/>
    <property type="evidence" value="ECO:0007669"/>
    <property type="project" value="TreeGrafter"/>
</dbReference>
<proteinExistence type="predicted"/>
<evidence type="ECO:0000313" key="6">
    <source>
        <dbReference type="Proteomes" id="UP001151699"/>
    </source>
</evidence>
<evidence type="ECO:0000256" key="2">
    <source>
        <dbReference type="ARBA" id="ARBA00023242"/>
    </source>
</evidence>
<dbReference type="EMBL" id="WJQU01000003">
    <property type="protein sequence ID" value="KAJ6637259.1"/>
    <property type="molecule type" value="Genomic_DNA"/>
</dbReference>
<dbReference type="InterPro" id="IPR055315">
    <property type="entry name" value="Cramped-like"/>
</dbReference>
<keyword evidence="6" id="KW-1185">Reference proteome</keyword>
<dbReference type="OrthoDB" id="515799at2759"/>
<accession>A0A9Q0MT67</accession>
<gene>
    <name evidence="5" type="primary">crm</name>
    <name evidence="5" type="ORF">Bhyg_09989</name>
</gene>
<dbReference type="PANTHER" id="PTHR21677">
    <property type="entry name" value="CRAMPED PROTEIN"/>
    <property type="match status" value="1"/>
</dbReference>
<comment type="caution">
    <text evidence="5">The sequence shown here is derived from an EMBL/GenBank/DDBJ whole genome shotgun (WGS) entry which is preliminary data.</text>
</comment>
<evidence type="ECO:0000256" key="3">
    <source>
        <dbReference type="SAM" id="MobiDB-lite"/>
    </source>
</evidence>
<dbReference type="InterPro" id="IPR001005">
    <property type="entry name" value="SANT/Myb"/>
</dbReference>
<evidence type="ECO:0000256" key="1">
    <source>
        <dbReference type="ARBA" id="ARBA00023125"/>
    </source>
</evidence>
<keyword evidence="1" id="KW-0238">DNA-binding</keyword>
<feature type="compositionally biased region" description="Polar residues" evidence="3">
    <location>
        <begin position="501"/>
        <end position="511"/>
    </location>
</feature>
<feature type="region of interest" description="Disordered" evidence="3">
    <location>
        <begin position="488"/>
        <end position="511"/>
    </location>
</feature>
<keyword evidence="2" id="KW-0539">Nucleus</keyword>
<dbReference type="Gene3D" id="1.20.58.1880">
    <property type="match status" value="1"/>
</dbReference>
<feature type="domain" description="Myb-like" evidence="4">
    <location>
        <begin position="156"/>
        <end position="216"/>
    </location>
</feature>
<organism evidence="5 6">
    <name type="scientific">Pseudolycoriella hygida</name>
    <dbReference type="NCBI Taxonomy" id="35572"/>
    <lineage>
        <taxon>Eukaryota</taxon>
        <taxon>Metazoa</taxon>
        <taxon>Ecdysozoa</taxon>
        <taxon>Arthropoda</taxon>
        <taxon>Hexapoda</taxon>
        <taxon>Insecta</taxon>
        <taxon>Pterygota</taxon>
        <taxon>Neoptera</taxon>
        <taxon>Endopterygota</taxon>
        <taxon>Diptera</taxon>
        <taxon>Nematocera</taxon>
        <taxon>Sciaroidea</taxon>
        <taxon>Sciaridae</taxon>
        <taxon>Pseudolycoriella</taxon>
    </lineage>
</organism>
<feature type="compositionally biased region" description="Polar residues" evidence="3">
    <location>
        <begin position="984"/>
        <end position="997"/>
    </location>
</feature>
<feature type="compositionally biased region" description="Basic and acidic residues" evidence="3">
    <location>
        <begin position="137"/>
        <end position="148"/>
    </location>
</feature>
<reference evidence="5" key="1">
    <citation type="submission" date="2022-07" db="EMBL/GenBank/DDBJ databases">
        <authorList>
            <person name="Trinca V."/>
            <person name="Uliana J.V.C."/>
            <person name="Torres T.T."/>
            <person name="Ward R.J."/>
            <person name="Monesi N."/>
        </authorList>
    </citation>
    <scope>NUCLEOTIDE SEQUENCE</scope>
    <source>
        <strain evidence="5">HSMRA1968</strain>
        <tissue evidence="5">Whole embryos</tissue>
    </source>
</reference>
<feature type="region of interest" description="Disordered" evidence="3">
    <location>
        <begin position="977"/>
        <end position="997"/>
    </location>
</feature>
<dbReference type="GO" id="GO:0003677">
    <property type="term" value="F:DNA binding"/>
    <property type="evidence" value="ECO:0007669"/>
    <property type="project" value="UniProtKB-KW"/>
</dbReference>
<dbReference type="Proteomes" id="UP001151699">
    <property type="component" value="Chromosome X"/>
</dbReference>
<dbReference type="GO" id="GO:0003682">
    <property type="term" value="F:chromatin binding"/>
    <property type="evidence" value="ECO:0007669"/>
    <property type="project" value="InterPro"/>
</dbReference>
<name>A0A9Q0MT67_9DIPT</name>
<feature type="region of interest" description="Disordered" evidence="3">
    <location>
        <begin position="125"/>
        <end position="151"/>
    </location>
</feature>